<feature type="region of interest" description="Disordered" evidence="1">
    <location>
        <begin position="112"/>
        <end position="150"/>
    </location>
</feature>
<keyword evidence="3" id="KW-1185">Reference proteome</keyword>
<sequence>MAQNLPADKRRVYLAGRAIFTGDKALLRQLKKVRKVITDNKGVLRPLIRDLGEEKVVEIVRDLLERRVFETELRAKIEFPELFHSSPNQEIQREASEVDAARSVSEAINEIASVEDGEVDTDEEPGEATDVVDGNNGGLGATNSSKSPERPALLPNLYPIYIPYKAQHLILNEAQRLLEESCFEFFQKWLPSVLEENGWECASSIELTRSTQLIAQHAAMIPEEAFVNLPAAAAAAAAAGPGGSGKPAPLAKILSATNGLRHSAVHRLPNTARGVRDLCRSGWALAGRLGDGARAARLDAVCRELDHKVEAMRLNKNALEGAAAAGLEDIRRRREELDRRERDIVARMLREDRENKAAMGVLLESSVARILAERLPDIDEVVEEEGDDDNEIDDGVDVEGAPLLVQGAESFDARGRDGTKEEPRLWNASWHPAWRKD</sequence>
<proteinExistence type="predicted"/>
<evidence type="ECO:0000256" key="1">
    <source>
        <dbReference type="SAM" id="MobiDB-lite"/>
    </source>
</evidence>
<comment type="caution">
    <text evidence="2">The sequence shown here is derived from an EMBL/GenBank/DDBJ whole genome shotgun (WGS) entry which is preliminary data.</text>
</comment>
<organism evidence="2 3">
    <name type="scientific">Diatrype stigma</name>
    <dbReference type="NCBI Taxonomy" id="117547"/>
    <lineage>
        <taxon>Eukaryota</taxon>
        <taxon>Fungi</taxon>
        <taxon>Dikarya</taxon>
        <taxon>Ascomycota</taxon>
        <taxon>Pezizomycotina</taxon>
        <taxon>Sordariomycetes</taxon>
        <taxon>Xylariomycetidae</taxon>
        <taxon>Xylariales</taxon>
        <taxon>Diatrypaceae</taxon>
        <taxon>Diatrype</taxon>
    </lineage>
</organism>
<feature type="compositionally biased region" description="Acidic residues" evidence="1">
    <location>
        <begin position="113"/>
        <end position="127"/>
    </location>
</feature>
<accession>A0AAN9UWM2</accession>
<dbReference type="AlphaFoldDB" id="A0AAN9UWM2"/>
<name>A0AAN9UWM2_9PEZI</name>
<protein>
    <submittedName>
        <fullName evidence="2">Uncharacterized protein</fullName>
    </submittedName>
</protein>
<dbReference type="EMBL" id="JAKJXP020000004">
    <property type="protein sequence ID" value="KAK7756894.1"/>
    <property type="molecule type" value="Genomic_DNA"/>
</dbReference>
<reference evidence="2 3" key="1">
    <citation type="submission" date="2024-02" db="EMBL/GenBank/DDBJ databases">
        <title>De novo assembly and annotation of 12 fungi associated with fruit tree decline syndrome in Ontario, Canada.</title>
        <authorList>
            <person name="Sulman M."/>
            <person name="Ellouze W."/>
            <person name="Ilyukhin E."/>
        </authorList>
    </citation>
    <scope>NUCLEOTIDE SEQUENCE [LARGE SCALE GENOMIC DNA]</scope>
    <source>
        <strain evidence="2 3">M11/M66-122</strain>
    </source>
</reference>
<evidence type="ECO:0000313" key="3">
    <source>
        <dbReference type="Proteomes" id="UP001320420"/>
    </source>
</evidence>
<evidence type="ECO:0000313" key="2">
    <source>
        <dbReference type="EMBL" id="KAK7756894.1"/>
    </source>
</evidence>
<dbReference type="Proteomes" id="UP001320420">
    <property type="component" value="Unassembled WGS sequence"/>
</dbReference>
<gene>
    <name evidence="2" type="ORF">SLS62_000910</name>
</gene>